<feature type="binding site" evidence="4">
    <location>
        <begin position="242"/>
        <end position="246"/>
    </location>
    <ligand>
        <name>ATP</name>
        <dbReference type="ChEBI" id="CHEBI:30616"/>
    </ligand>
</feature>
<dbReference type="Pfam" id="PF01150">
    <property type="entry name" value="GDA1_CD39"/>
    <property type="match status" value="1"/>
</dbReference>
<dbReference type="AlphaFoldDB" id="A0AAV9APN5"/>
<dbReference type="Gene3D" id="3.30.420.150">
    <property type="entry name" value="Exopolyphosphatase. Domain 2"/>
    <property type="match status" value="1"/>
</dbReference>
<dbReference type="EMBL" id="JAUJYN010000007">
    <property type="protein sequence ID" value="KAK1265900.1"/>
    <property type="molecule type" value="Genomic_DNA"/>
</dbReference>
<comment type="caution">
    <text evidence="7">The sequence shown here is derived from an EMBL/GenBank/DDBJ whole genome shotgun (WGS) entry which is preliminary data.</text>
</comment>
<protein>
    <submittedName>
        <fullName evidence="7">Apyrase 6</fullName>
    </submittedName>
</protein>
<dbReference type="PANTHER" id="PTHR11782:SF3">
    <property type="entry name" value="APYRASE 6-RELATED"/>
    <property type="match status" value="1"/>
</dbReference>
<feature type="active site" description="Proton acceptor" evidence="3">
    <location>
        <position position="212"/>
    </location>
</feature>
<keyword evidence="4" id="KW-0547">Nucleotide-binding</keyword>
<dbReference type="Proteomes" id="UP001179952">
    <property type="component" value="Unassembled WGS sequence"/>
</dbReference>
<feature type="transmembrane region" description="Helical" evidence="6">
    <location>
        <begin position="51"/>
        <end position="74"/>
    </location>
</feature>
<evidence type="ECO:0000256" key="5">
    <source>
        <dbReference type="RuleBase" id="RU003833"/>
    </source>
</evidence>
<organism evidence="7 8">
    <name type="scientific">Acorus gramineus</name>
    <name type="common">Dwarf sweet flag</name>
    <dbReference type="NCBI Taxonomy" id="55184"/>
    <lineage>
        <taxon>Eukaryota</taxon>
        <taxon>Viridiplantae</taxon>
        <taxon>Streptophyta</taxon>
        <taxon>Embryophyta</taxon>
        <taxon>Tracheophyta</taxon>
        <taxon>Spermatophyta</taxon>
        <taxon>Magnoliopsida</taxon>
        <taxon>Liliopsida</taxon>
        <taxon>Acoraceae</taxon>
        <taxon>Acorus</taxon>
    </lineage>
</organism>
<keyword evidence="6" id="KW-0472">Membrane</keyword>
<evidence type="ECO:0000313" key="7">
    <source>
        <dbReference type="EMBL" id="KAK1265900.1"/>
    </source>
</evidence>
<keyword evidence="8" id="KW-1185">Reference proteome</keyword>
<proteinExistence type="inferred from homology"/>
<evidence type="ECO:0000256" key="1">
    <source>
        <dbReference type="ARBA" id="ARBA00009283"/>
    </source>
</evidence>
<dbReference type="GO" id="GO:0017110">
    <property type="term" value="F:nucleoside diphosphate phosphatase activity"/>
    <property type="evidence" value="ECO:0007669"/>
    <property type="project" value="TreeGrafter"/>
</dbReference>
<evidence type="ECO:0000256" key="2">
    <source>
        <dbReference type="ARBA" id="ARBA00022801"/>
    </source>
</evidence>
<evidence type="ECO:0000256" key="4">
    <source>
        <dbReference type="PIRSR" id="PIRSR600407-2"/>
    </source>
</evidence>
<accession>A0AAV9APN5</accession>
<keyword evidence="2 5" id="KW-0378">Hydrolase</keyword>
<dbReference type="GO" id="GO:0016020">
    <property type="term" value="C:membrane"/>
    <property type="evidence" value="ECO:0007669"/>
    <property type="project" value="TreeGrafter"/>
</dbReference>
<gene>
    <name evidence="7" type="ORF">QJS04_geneDACA000606</name>
</gene>
<reference evidence="7" key="1">
    <citation type="journal article" date="2023" name="Nat. Commun.">
        <title>Diploid and tetraploid genomes of Acorus and the evolution of monocots.</title>
        <authorList>
            <person name="Ma L."/>
            <person name="Liu K.W."/>
            <person name="Li Z."/>
            <person name="Hsiao Y.Y."/>
            <person name="Qi Y."/>
            <person name="Fu T."/>
            <person name="Tang G.D."/>
            <person name="Zhang D."/>
            <person name="Sun W.H."/>
            <person name="Liu D.K."/>
            <person name="Li Y."/>
            <person name="Chen G.Z."/>
            <person name="Liu X.D."/>
            <person name="Liao X.Y."/>
            <person name="Jiang Y.T."/>
            <person name="Yu X."/>
            <person name="Hao Y."/>
            <person name="Huang J."/>
            <person name="Zhao X.W."/>
            <person name="Ke S."/>
            <person name="Chen Y.Y."/>
            <person name="Wu W.L."/>
            <person name="Hsu J.L."/>
            <person name="Lin Y.F."/>
            <person name="Huang M.D."/>
            <person name="Li C.Y."/>
            <person name="Huang L."/>
            <person name="Wang Z.W."/>
            <person name="Zhao X."/>
            <person name="Zhong W.Y."/>
            <person name="Peng D.H."/>
            <person name="Ahmad S."/>
            <person name="Lan S."/>
            <person name="Zhang J.S."/>
            <person name="Tsai W.C."/>
            <person name="Van de Peer Y."/>
            <person name="Liu Z.J."/>
        </authorList>
    </citation>
    <scope>NUCLEOTIDE SEQUENCE</scope>
    <source>
        <strain evidence="7">SCP</strain>
    </source>
</reference>
<sequence>MRRSNARSPSIDPPIMDSLKNQLRPSPLSAARFDLLSRISPSNKQRPRGDLWISAAVASAATIAAFLLFAALVARGWTSSDEEGYWIVIDGGSTGTRIHVYRFRRGALLPVVDFGEGGQSAATMKVHPGLSSYADRPERAGESLVELLEFGKGRVPRERWADTEVRLMATAGLRLLDRRVQERVLTSCRRVLRASGFLFQDDWASVISGADEGIYAWVAANYALGTLGGDPRQTTGIIELGGASAQVTFVSGEPLPPEFSRLLTFGENMYTLYSHSFLHFGQNVAHESLRDLLISRGRKLSSESVQGEMFTDPCTPRGYSHGPLKISDAGSDANIEHVPTIHATGNFSECRSAALMLLQKEKAYIVALLHDGLGIALDDQRIVFANQVGGIPLDWSLGAFLVQKTEDLKASRSDWIARIMSDDSSTLLSLFFVSTVLGVAAWSVSKWRKPQLKTIYDLEKGRYIVTRISSR</sequence>
<keyword evidence="4" id="KW-0067">ATP-binding</keyword>
<name>A0AAV9APN5_ACOGR</name>
<keyword evidence="6" id="KW-0812">Transmembrane</keyword>
<evidence type="ECO:0000256" key="6">
    <source>
        <dbReference type="SAM" id="Phobius"/>
    </source>
</evidence>
<keyword evidence="6" id="KW-1133">Transmembrane helix</keyword>
<dbReference type="Gene3D" id="3.30.420.40">
    <property type="match status" value="1"/>
</dbReference>
<dbReference type="PANTHER" id="PTHR11782">
    <property type="entry name" value="ADENOSINE/GUANOSINE DIPHOSPHATASE"/>
    <property type="match status" value="1"/>
</dbReference>
<evidence type="ECO:0000256" key="3">
    <source>
        <dbReference type="PIRSR" id="PIRSR600407-1"/>
    </source>
</evidence>
<dbReference type="GO" id="GO:0005524">
    <property type="term" value="F:ATP binding"/>
    <property type="evidence" value="ECO:0007669"/>
    <property type="project" value="UniProtKB-KW"/>
</dbReference>
<dbReference type="PROSITE" id="PS01238">
    <property type="entry name" value="GDA1_CD39_NTPASE"/>
    <property type="match status" value="1"/>
</dbReference>
<evidence type="ECO:0000313" key="8">
    <source>
        <dbReference type="Proteomes" id="UP001179952"/>
    </source>
</evidence>
<dbReference type="InterPro" id="IPR000407">
    <property type="entry name" value="GDA1_CD39_NTPase"/>
</dbReference>
<comment type="similarity">
    <text evidence="1 5">Belongs to the GDA1/CD39 NTPase family.</text>
</comment>
<reference evidence="7" key="2">
    <citation type="submission" date="2023-06" db="EMBL/GenBank/DDBJ databases">
        <authorList>
            <person name="Ma L."/>
            <person name="Liu K.-W."/>
            <person name="Li Z."/>
            <person name="Hsiao Y.-Y."/>
            <person name="Qi Y."/>
            <person name="Fu T."/>
            <person name="Tang G."/>
            <person name="Zhang D."/>
            <person name="Sun W.-H."/>
            <person name="Liu D.-K."/>
            <person name="Li Y."/>
            <person name="Chen G.-Z."/>
            <person name="Liu X.-D."/>
            <person name="Liao X.-Y."/>
            <person name="Jiang Y.-T."/>
            <person name="Yu X."/>
            <person name="Hao Y."/>
            <person name="Huang J."/>
            <person name="Zhao X.-W."/>
            <person name="Ke S."/>
            <person name="Chen Y.-Y."/>
            <person name="Wu W.-L."/>
            <person name="Hsu J.-L."/>
            <person name="Lin Y.-F."/>
            <person name="Huang M.-D."/>
            <person name="Li C.-Y."/>
            <person name="Huang L."/>
            <person name="Wang Z.-W."/>
            <person name="Zhao X."/>
            <person name="Zhong W.-Y."/>
            <person name="Peng D.-H."/>
            <person name="Ahmad S."/>
            <person name="Lan S."/>
            <person name="Zhang J.-S."/>
            <person name="Tsai W.-C."/>
            <person name="Van De Peer Y."/>
            <person name="Liu Z.-J."/>
        </authorList>
    </citation>
    <scope>NUCLEOTIDE SEQUENCE</scope>
    <source>
        <strain evidence="7">SCP</strain>
        <tissue evidence="7">Leaves</tissue>
    </source>
</reference>
<dbReference type="GO" id="GO:0009134">
    <property type="term" value="P:nucleoside diphosphate catabolic process"/>
    <property type="evidence" value="ECO:0007669"/>
    <property type="project" value="TreeGrafter"/>
</dbReference>